<name>A0A2K9MJV3_9RHOB</name>
<evidence type="ECO:0000256" key="1">
    <source>
        <dbReference type="ARBA" id="ARBA00022491"/>
    </source>
</evidence>
<dbReference type="EMBL" id="CP025583">
    <property type="protein sequence ID" value="AUM75316.1"/>
    <property type="molecule type" value="Genomic_DNA"/>
</dbReference>
<keyword evidence="8" id="KW-1185">Reference proteome</keyword>
<evidence type="ECO:0000256" key="3">
    <source>
        <dbReference type="ARBA" id="ARBA00023125"/>
    </source>
</evidence>
<keyword evidence="1" id="KW-0678">Repressor</keyword>
<dbReference type="PROSITE" id="PS50977">
    <property type="entry name" value="HTH_TETR_2"/>
    <property type="match status" value="1"/>
</dbReference>
<keyword evidence="3 5" id="KW-0238">DNA-binding</keyword>
<dbReference type="InterPro" id="IPR036271">
    <property type="entry name" value="Tet_transcr_reg_TetR-rel_C_sf"/>
</dbReference>
<sequence>MLVCAYLQEGKIVKRKPAEDRKTEIVEAVLLLADLIGPDRLTTNDVAREVGVTQAAIFRHFPSKDALWAAVGAELQSRLNAAWQEALAAETDPEARLRALIRAQLTQIERTPALPAILHSRELGVSNGALRESCHGLMISFSGLLSEGLAHMAAQGQLRPHISHADGAILLISLVQGLAIRWALGARQFDFCAEGMRLFEVQLALFRRPEGIGAGADTQGEGRG</sequence>
<dbReference type="SUPFAM" id="SSF48498">
    <property type="entry name" value="Tetracyclin repressor-like, C-terminal domain"/>
    <property type="match status" value="1"/>
</dbReference>
<accession>A0A2K9MJV3</accession>
<feature type="DNA-binding region" description="H-T-H motif" evidence="5">
    <location>
        <begin position="42"/>
        <end position="61"/>
    </location>
</feature>
<evidence type="ECO:0000256" key="4">
    <source>
        <dbReference type="ARBA" id="ARBA00023163"/>
    </source>
</evidence>
<dbReference type="InterPro" id="IPR009057">
    <property type="entry name" value="Homeodomain-like_sf"/>
</dbReference>
<dbReference type="GO" id="GO:0003700">
    <property type="term" value="F:DNA-binding transcription factor activity"/>
    <property type="evidence" value="ECO:0007669"/>
    <property type="project" value="TreeGrafter"/>
</dbReference>
<organism evidence="7 8">
    <name type="scientific">Paracoccus jeotgali</name>
    <dbReference type="NCBI Taxonomy" id="2065379"/>
    <lineage>
        <taxon>Bacteria</taxon>
        <taxon>Pseudomonadati</taxon>
        <taxon>Pseudomonadota</taxon>
        <taxon>Alphaproteobacteria</taxon>
        <taxon>Rhodobacterales</taxon>
        <taxon>Paracoccaceae</taxon>
        <taxon>Paracoccus</taxon>
    </lineage>
</organism>
<gene>
    <name evidence="7" type="ORF">CYR75_14350</name>
</gene>
<keyword evidence="4" id="KW-0804">Transcription</keyword>
<dbReference type="PROSITE" id="PS01081">
    <property type="entry name" value="HTH_TETR_1"/>
    <property type="match status" value="1"/>
</dbReference>
<feature type="domain" description="HTH tetR-type" evidence="6">
    <location>
        <begin position="19"/>
        <end position="79"/>
    </location>
</feature>
<dbReference type="Pfam" id="PF13977">
    <property type="entry name" value="TetR_C_6"/>
    <property type="match status" value="1"/>
</dbReference>
<dbReference type="InterPro" id="IPR050109">
    <property type="entry name" value="HTH-type_TetR-like_transc_reg"/>
</dbReference>
<evidence type="ECO:0000259" key="6">
    <source>
        <dbReference type="PROSITE" id="PS50977"/>
    </source>
</evidence>
<dbReference type="InterPro" id="IPR001647">
    <property type="entry name" value="HTH_TetR"/>
</dbReference>
<keyword evidence="2" id="KW-0805">Transcription regulation</keyword>
<dbReference type="Proteomes" id="UP000234882">
    <property type="component" value="Chromosome"/>
</dbReference>
<proteinExistence type="predicted"/>
<dbReference type="KEGG" id="paru:CYR75_14350"/>
<reference evidence="8" key="1">
    <citation type="submission" date="2017-12" db="EMBL/GenBank/DDBJ databases">
        <title>Genomic analysis of Paracoccus sp. CBA4604.</title>
        <authorList>
            <person name="Roh S.W."/>
            <person name="Kim J.Y."/>
            <person name="Kim J.S."/>
        </authorList>
    </citation>
    <scope>NUCLEOTIDE SEQUENCE [LARGE SCALE GENOMIC DNA]</scope>
    <source>
        <strain evidence="8">CBA4604</strain>
    </source>
</reference>
<dbReference type="PANTHER" id="PTHR30055:SF240">
    <property type="entry name" value="HTH-TYPE TRANSCRIPTIONAL REGULATOR ACRR"/>
    <property type="match status" value="1"/>
</dbReference>
<protein>
    <submittedName>
        <fullName evidence="7">TetR/AcrR family transcriptional regulator</fullName>
    </submittedName>
</protein>
<dbReference type="Gene3D" id="1.10.357.10">
    <property type="entry name" value="Tetracycline Repressor, domain 2"/>
    <property type="match status" value="1"/>
</dbReference>
<dbReference type="OrthoDB" id="5293556at2"/>
<dbReference type="AlphaFoldDB" id="A0A2K9MJV3"/>
<evidence type="ECO:0000256" key="2">
    <source>
        <dbReference type="ARBA" id="ARBA00023015"/>
    </source>
</evidence>
<dbReference type="InterPro" id="IPR039538">
    <property type="entry name" value="BetI_C"/>
</dbReference>
<evidence type="ECO:0000256" key="5">
    <source>
        <dbReference type="PROSITE-ProRule" id="PRU00335"/>
    </source>
</evidence>
<dbReference type="GO" id="GO:0000976">
    <property type="term" value="F:transcription cis-regulatory region binding"/>
    <property type="evidence" value="ECO:0007669"/>
    <property type="project" value="TreeGrafter"/>
</dbReference>
<dbReference type="Pfam" id="PF00440">
    <property type="entry name" value="TetR_N"/>
    <property type="match status" value="1"/>
</dbReference>
<dbReference type="PANTHER" id="PTHR30055">
    <property type="entry name" value="HTH-TYPE TRANSCRIPTIONAL REGULATOR RUTR"/>
    <property type="match status" value="1"/>
</dbReference>
<evidence type="ECO:0000313" key="7">
    <source>
        <dbReference type="EMBL" id="AUM75316.1"/>
    </source>
</evidence>
<dbReference type="InterPro" id="IPR023772">
    <property type="entry name" value="DNA-bd_HTH_TetR-type_CS"/>
</dbReference>
<evidence type="ECO:0000313" key="8">
    <source>
        <dbReference type="Proteomes" id="UP000234882"/>
    </source>
</evidence>
<dbReference type="SUPFAM" id="SSF46689">
    <property type="entry name" value="Homeodomain-like"/>
    <property type="match status" value="1"/>
</dbReference>